<keyword evidence="1" id="KW-0227">DNA damage</keyword>
<dbReference type="Gene3D" id="3.40.470.10">
    <property type="entry name" value="Uracil-DNA glycosylase-like domain"/>
    <property type="match status" value="1"/>
</dbReference>
<keyword evidence="7" id="KW-1185">Reference proteome</keyword>
<dbReference type="SUPFAM" id="SSF52141">
    <property type="entry name" value="Uracil-DNA glycosylase-like"/>
    <property type="match status" value="1"/>
</dbReference>
<keyword evidence="2 6" id="KW-0378">Hydrolase</keyword>
<dbReference type="EC" id="3.2.2.28" evidence="6"/>
<evidence type="ECO:0000313" key="7">
    <source>
        <dbReference type="Proteomes" id="UP001595891"/>
    </source>
</evidence>
<dbReference type="EMBL" id="JBHSFN010000018">
    <property type="protein sequence ID" value="MFC4589736.1"/>
    <property type="molecule type" value="Genomic_DNA"/>
</dbReference>
<evidence type="ECO:0000256" key="1">
    <source>
        <dbReference type="ARBA" id="ARBA00022763"/>
    </source>
</evidence>
<dbReference type="PANTHER" id="PTHR12159:SF9">
    <property type="entry name" value="G_T MISMATCH-SPECIFIC THYMINE DNA GLYCOSYLASE"/>
    <property type="match status" value="1"/>
</dbReference>
<evidence type="ECO:0000259" key="5">
    <source>
        <dbReference type="Pfam" id="PF03167"/>
    </source>
</evidence>
<accession>A0ABV9EJC2</accession>
<name>A0ABV9EJC2_9ACTN</name>
<keyword evidence="6" id="KW-0326">Glycosidase</keyword>
<proteinExistence type="predicted"/>
<dbReference type="InterPro" id="IPR036895">
    <property type="entry name" value="Uracil-DNA_glycosylase-like_sf"/>
</dbReference>
<feature type="domain" description="Uracil-DNA glycosylase-like" evidence="5">
    <location>
        <begin position="19"/>
        <end position="160"/>
    </location>
</feature>
<evidence type="ECO:0000256" key="2">
    <source>
        <dbReference type="ARBA" id="ARBA00022801"/>
    </source>
</evidence>
<gene>
    <name evidence="6" type="primary">mug</name>
    <name evidence="6" type="ORF">ACFO8L_26855</name>
</gene>
<organism evidence="6 7">
    <name type="scientific">Sphaerisporangium corydalis</name>
    <dbReference type="NCBI Taxonomy" id="1441875"/>
    <lineage>
        <taxon>Bacteria</taxon>
        <taxon>Bacillati</taxon>
        <taxon>Actinomycetota</taxon>
        <taxon>Actinomycetes</taxon>
        <taxon>Streptosporangiales</taxon>
        <taxon>Streptosporangiaceae</taxon>
        <taxon>Sphaerisporangium</taxon>
    </lineage>
</organism>
<comment type="caution">
    <text evidence="6">The sequence shown here is derived from an EMBL/GenBank/DDBJ whole genome shotgun (WGS) entry which is preliminary data.</text>
</comment>
<dbReference type="PANTHER" id="PTHR12159">
    <property type="entry name" value="G/T AND G/U MISMATCH-SPECIFIC DNA GLYCOSYLASE"/>
    <property type="match status" value="1"/>
</dbReference>
<protein>
    <submittedName>
        <fullName evidence="6">G/U mismatch-specific DNA glycosylase</fullName>
        <ecNumber evidence="6">3.2.2.28</ecNumber>
    </submittedName>
</protein>
<reference evidence="7" key="1">
    <citation type="journal article" date="2019" name="Int. J. Syst. Evol. Microbiol.">
        <title>The Global Catalogue of Microorganisms (GCM) 10K type strain sequencing project: providing services to taxonomists for standard genome sequencing and annotation.</title>
        <authorList>
            <consortium name="The Broad Institute Genomics Platform"/>
            <consortium name="The Broad Institute Genome Sequencing Center for Infectious Disease"/>
            <person name="Wu L."/>
            <person name="Ma J."/>
        </authorList>
    </citation>
    <scope>NUCLEOTIDE SEQUENCE [LARGE SCALE GENOMIC DNA]</scope>
    <source>
        <strain evidence="7">CCUG 49560</strain>
    </source>
</reference>
<sequence>MSDQEPADVPAGGLADVLAEGLSVVFIGINPAPLSVAAGHGFASPGNRFWPALHASGFTPAVLRPQQERDLLDLGLGITSIVRRPTSRADQLTPRELADGGRDLTRRLHAVSPRWAAFLGVTGYRAAFGAPQARVGAQAGTIGGTRIWILPNPSGRNAHFPPAALAAEFTRLRHATGLPDRSARSGRHQGPTGQERP</sequence>
<evidence type="ECO:0000256" key="3">
    <source>
        <dbReference type="ARBA" id="ARBA00023204"/>
    </source>
</evidence>
<dbReference type="CDD" id="cd10028">
    <property type="entry name" value="UDG-F2_TDG_MUG"/>
    <property type="match status" value="1"/>
</dbReference>
<evidence type="ECO:0000313" key="6">
    <source>
        <dbReference type="EMBL" id="MFC4589736.1"/>
    </source>
</evidence>
<dbReference type="NCBIfam" id="NF007570">
    <property type="entry name" value="PRK10201.1"/>
    <property type="match status" value="1"/>
</dbReference>
<feature type="region of interest" description="Disordered" evidence="4">
    <location>
        <begin position="174"/>
        <end position="197"/>
    </location>
</feature>
<dbReference type="GO" id="GO:0016798">
    <property type="term" value="F:hydrolase activity, acting on glycosyl bonds"/>
    <property type="evidence" value="ECO:0007669"/>
    <property type="project" value="UniProtKB-KW"/>
</dbReference>
<dbReference type="InterPro" id="IPR015637">
    <property type="entry name" value="MUG/TDG"/>
</dbReference>
<dbReference type="RefSeq" id="WP_262850376.1">
    <property type="nucleotide sequence ID" value="NZ_JANZYP010000102.1"/>
</dbReference>
<evidence type="ECO:0000256" key="4">
    <source>
        <dbReference type="SAM" id="MobiDB-lite"/>
    </source>
</evidence>
<keyword evidence="3" id="KW-0234">DNA repair</keyword>
<dbReference type="InterPro" id="IPR005122">
    <property type="entry name" value="Uracil-DNA_glycosylase-like"/>
</dbReference>
<dbReference type="Pfam" id="PF03167">
    <property type="entry name" value="UDG"/>
    <property type="match status" value="1"/>
</dbReference>
<dbReference type="Proteomes" id="UP001595891">
    <property type="component" value="Unassembled WGS sequence"/>
</dbReference>